<gene>
    <name evidence="2" type="ORF">B0H17DRAFT_1136562</name>
    <name evidence="1" type="ORF">B0H17DRAFT_1138939</name>
</gene>
<dbReference type="EMBL" id="JARKIE010000126">
    <property type="protein sequence ID" value="KAJ7679924.1"/>
    <property type="molecule type" value="Genomic_DNA"/>
</dbReference>
<proteinExistence type="predicted"/>
<dbReference type="Proteomes" id="UP001221757">
    <property type="component" value="Unassembled WGS sequence"/>
</dbReference>
<comment type="caution">
    <text evidence="1">The sequence shown here is derived from an EMBL/GenBank/DDBJ whole genome shotgun (WGS) entry which is preliminary data.</text>
</comment>
<evidence type="ECO:0000313" key="3">
    <source>
        <dbReference type="Proteomes" id="UP001221757"/>
    </source>
</evidence>
<evidence type="ECO:0000313" key="2">
    <source>
        <dbReference type="EMBL" id="KAJ7687058.1"/>
    </source>
</evidence>
<evidence type="ECO:0000313" key="1">
    <source>
        <dbReference type="EMBL" id="KAJ7679924.1"/>
    </source>
</evidence>
<keyword evidence="3" id="KW-1185">Reference proteome</keyword>
<dbReference type="EMBL" id="JARKIE010000091">
    <property type="protein sequence ID" value="KAJ7687058.1"/>
    <property type="molecule type" value="Genomic_DNA"/>
</dbReference>
<organism evidence="1 3">
    <name type="scientific">Mycena rosella</name>
    <name type="common">Pink bonnet</name>
    <name type="synonym">Agaricus rosellus</name>
    <dbReference type="NCBI Taxonomy" id="1033263"/>
    <lineage>
        <taxon>Eukaryota</taxon>
        <taxon>Fungi</taxon>
        <taxon>Dikarya</taxon>
        <taxon>Basidiomycota</taxon>
        <taxon>Agaricomycotina</taxon>
        <taxon>Agaricomycetes</taxon>
        <taxon>Agaricomycetidae</taxon>
        <taxon>Agaricales</taxon>
        <taxon>Marasmiineae</taxon>
        <taxon>Mycenaceae</taxon>
        <taxon>Mycena</taxon>
    </lineage>
</organism>
<reference evidence="1" key="1">
    <citation type="submission" date="2023-03" db="EMBL/GenBank/DDBJ databases">
        <title>Massive genome expansion in bonnet fungi (Mycena s.s.) driven by repeated elements and novel gene families across ecological guilds.</title>
        <authorList>
            <consortium name="Lawrence Berkeley National Laboratory"/>
            <person name="Harder C.B."/>
            <person name="Miyauchi S."/>
            <person name="Viragh M."/>
            <person name="Kuo A."/>
            <person name="Thoen E."/>
            <person name="Andreopoulos B."/>
            <person name="Lu D."/>
            <person name="Skrede I."/>
            <person name="Drula E."/>
            <person name="Henrissat B."/>
            <person name="Morin E."/>
            <person name="Kohler A."/>
            <person name="Barry K."/>
            <person name="LaButti K."/>
            <person name="Morin E."/>
            <person name="Salamov A."/>
            <person name="Lipzen A."/>
            <person name="Mereny Z."/>
            <person name="Hegedus B."/>
            <person name="Baldrian P."/>
            <person name="Stursova M."/>
            <person name="Weitz H."/>
            <person name="Taylor A."/>
            <person name="Grigoriev I.V."/>
            <person name="Nagy L.G."/>
            <person name="Martin F."/>
            <person name="Kauserud H."/>
        </authorList>
    </citation>
    <scope>NUCLEOTIDE SEQUENCE</scope>
    <source>
        <strain evidence="1">CBHHK067</strain>
    </source>
</reference>
<name>A0AAD7GDR0_MYCRO</name>
<dbReference type="AlphaFoldDB" id="A0AAD7GDR0"/>
<accession>A0AAD7GDR0</accession>
<sequence>MLQSAQPYPGDVNPQDPEGQFEEKRFFLYLISDTEYLIMDHERDTELTISAELLHKPDFMPALWYAQMCASELGLNPDDALEKECYLEEMGDVEAGAVKIMLEHQYFDDFKDDLNTAPLDIYEARPMPLDAKASSS</sequence>
<protein>
    <submittedName>
        <fullName evidence="1">Uncharacterized protein</fullName>
    </submittedName>
</protein>